<gene>
    <name evidence="5" type="ORF">K1X11_021830</name>
</gene>
<evidence type="ECO:0000313" key="6">
    <source>
        <dbReference type="Proteomes" id="UP000738431"/>
    </source>
</evidence>
<dbReference type="InterPro" id="IPR007110">
    <property type="entry name" value="Ig-like_dom"/>
</dbReference>
<dbReference type="InterPro" id="IPR018247">
    <property type="entry name" value="EF_Hand_1_Ca_BS"/>
</dbReference>
<dbReference type="Proteomes" id="UP000738431">
    <property type="component" value="Chromosome"/>
</dbReference>
<sequence length="2102" mass="224805">MVLFLIVAFGPLRAVAEPQGWSRVDPVLPGDTPKVVTGPDGMFWALGSSGALSQSVDGLSWNRVETGTAGALQGMAWGNDVAILAGNEGLILRSEDGRNWTTVREPDEGSYRRLVGLVFGDGRFLAMMQDGLVLESVDGSNWTERSILTVEEPLSLRQLIHAAGRYVAVGSKGISKADILFSSDGLVWERLEDTIEAYGGNGYTSLRSVTYGNGLFVAGGVGPVFTSSNGRDWVPSDGPLSNALAFHRGRFYAGFEGAQRFENDPSTGWGFSKDFTTFAVSIDGLNWEMINIPFQLSVSGMVSNDSVLLAVAQGGLACLTPAGEWQQIRGVRRVVRNGIVMTEGARAFLPESTDGEEARYTGLVWTVGLSSAEPIARPVWGGGRFVLGDGGRDAVYWSDDGITWQAGSLPDEATLFDVVHGNGKWVGVGYGTLAESVDGITWTAQRLEGIETLRSVAYGNERFVAVGSRGAVRWSVDGTDWTFVQAPTDKTLHAVAFGAGRFIAVGDQSNGNNGWTSVDGAGWTPISWPVAPEGGYDATWFRDVHFENGWFLASRGRDLLLSQDGLNWTVQPRAFGPEAENGCHFAYGNGQFLAISTGAVYTSESDGTGRKLVLPVPSLAQIGSGGSVTLSMEATGAGLVYQWYRGSSGDFSDPIEGANGASLTLDSVEANSRFWVQVANDRDRANSWTYAVDVLVPPEVGDPGPMREVVAGNRVVMTASLVGEPLPTVQWYAGDPGDLSVPLQGETRASLSLVAGEEMGRYWLRASNEVGAFDSGAFQFVPWVQSNRAPNLTGVREDAGTLLGVLGESVFSSEDGVRWQPRANIFNSYLKDIIKFNESYVAVGDRGFFVSDDLATWTHVNLPAESWQYHGANALAVGADRVVAARGRTIESSLDGVAWTTSTLPEGVVLTDVEYAFSGFYAVGHASVAGDPTRAEIGALFTSPDGVTWSRVGQDAMPEEVGNAHTKLDRIEYLDGRLVALSERGYRVLVSTDGLNWVSSDIGRFVAGGVGGMSSLNGQILISCGSGVLVSEDGEAWDLVDGPFASTASHLVHYGDRIIAFGSDGLRSVSNDGRSWRLLSGQQVLISQSAYGGGRFLGFGISETYEANDDRFWRPHASDISNEGFGLVYSGGSFAVSHDSSGRSLWMKSSVDDRWQYLHAMPGDPAGKYLGADEDNLFTLPTGATELAHADGVYVAVGQGIWTTSDVGSWQLVDDLDGGRLDGIAYGHGLFVAGGSPLLTSPDGITWTEREVPELSGRVRGIVFLGGRFFMASANSGLLVSDDGIDWMPTEDAPSSGEMVSANGQIHVAPTWTRAHDGIATRISAISESMFLPAGTTFDLQVEALGRNLQYQWYRGRTGDLSAPLSGANESSLSVTVDEEVSYWVRVVGTFGTVDSATVDLALEGPPSISLQPFPVSNYASTGGGYLEVSAKGQGPLAFQWYEGLAGDERFPIPGQRSSRLFVATGEFTRRYWVKVSNAFGSTASASVPVEAWAESDYDIEGYTFNGRAIAFGNGRFVVSGDLFNHAPPYEVSRSLRISSDGMGWETIESPARFSAMAGSADGFVAVAGTSVWSSVDGRVWQEHPIASESTTLTAVHSLGGRIIAYNPAQAALTFSSDGETWRQQSVWDGNVVGIAFGNDRYVIGSEDGRIGLSTDLQGWEITTLQPTLLEGEVMLSLAFSDGVFLTMTSAGRLFVSEDSMAWTERIAERPDGRLGFREGFKIILSGGQLSAVGAGRWSSLDGLQWFERPFPTGFLATGNGVSVALLGSKARVLQREVVSSPIFENVTGAQSVQPGSSLTLEVELANPAGSTLQWRRNGVAIDGENEAMLHLSNVTIRDAGVYDVVARNHLGTATSSPVAVVVANGDLDLSGLHETAQGYRRGETITVSNTVSYAGELDSLSYLVLLPDRWSFAGDDISDPVVRPEENAESVAEWTWSVVPSSPFVFSYQLNVPADQLGMQELVALLEASSGGEVAQALVDPDPLELGMAPHSADFDGNHRIDLSELLRVIELYNSRTGTTRTGKYALRPESVDGFGPDDSADDLAAPARYHSADVDRDRRLSLSELLRVIELYNQREGTTRTGAYRPASGATNDGFEPGPR</sequence>
<evidence type="ECO:0000256" key="3">
    <source>
        <dbReference type="SAM" id="MobiDB-lite"/>
    </source>
</evidence>
<name>A0ABZ1C6V5_9BACT</name>
<dbReference type="PANTHER" id="PTHR45080:SF8">
    <property type="entry name" value="IG-LIKE DOMAIN-CONTAINING PROTEIN"/>
    <property type="match status" value="1"/>
</dbReference>
<accession>A0ABZ1C6V5</accession>
<dbReference type="PROSITE" id="PS00018">
    <property type="entry name" value="EF_HAND_1"/>
    <property type="match status" value="2"/>
</dbReference>
<evidence type="ECO:0000259" key="4">
    <source>
        <dbReference type="PROSITE" id="PS50835"/>
    </source>
</evidence>
<keyword evidence="2" id="KW-1015">Disulfide bond</keyword>
<dbReference type="InterPro" id="IPR036179">
    <property type="entry name" value="Ig-like_dom_sf"/>
</dbReference>
<reference evidence="5 6" key="2">
    <citation type="submission" date="2023-12" db="EMBL/GenBank/DDBJ databases">
        <title>Description of an unclassified Opitutus bacterium of Verrucomicrobiota.</title>
        <authorList>
            <person name="Zhang D.-F."/>
        </authorList>
    </citation>
    <scope>NUCLEOTIDE SEQUENCE [LARGE SCALE GENOMIC DNA]</scope>
    <source>
        <strain evidence="5 6">WL0086</strain>
    </source>
</reference>
<dbReference type="PANTHER" id="PTHR45080">
    <property type="entry name" value="CONTACTIN 5"/>
    <property type="match status" value="1"/>
</dbReference>
<dbReference type="InterPro" id="IPR003599">
    <property type="entry name" value="Ig_sub"/>
</dbReference>
<feature type="region of interest" description="Disordered" evidence="3">
    <location>
        <begin position="2079"/>
        <end position="2102"/>
    </location>
</feature>
<dbReference type="EMBL" id="CP139781">
    <property type="protein sequence ID" value="WRQ87463.1"/>
    <property type="molecule type" value="Genomic_DNA"/>
</dbReference>
<dbReference type="PROSITE" id="PS50835">
    <property type="entry name" value="IG_LIKE"/>
    <property type="match status" value="1"/>
</dbReference>
<dbReference type="SUPFAM" id="SSF110296">
    <property type="entry name" value="Oligoxyloglucan reducing end-specific cellobiohydrolase"/>
    <property type="match status" value="3"/>
</dbReference>
<proteinExistence type="predicted"/>
<dbReference type="Gene3D" id="2.60.40.10">
    <property type="entry name" value="Immunoglobulins"/>
    <property type="match status" value="3"/>
</dbReference>
<evidence type="ECO:0000256" key="2">
    <source>
        <dbReference type="ARBA" id="ARBA00023157"/>
    </source>
</evidence>
<dbReference type="SUPFAM" id="SSF48726">
    <property type="entry name" value="Immunoglobulin"/>
    <property type="match status" value="2"/>
</dbReference>
<dbReference type="InterPro" id="IPR013783">
    <property type="entry name" value="Ig-like_fold"/>
</dbReference>
<dbReference type="InterPro" id="IPR050958">
    <property type="entry name" value="Cell_Adh-Cytoskel_Orgn"/>
</dbReference>
<organism evidence="5 6">
    <name type="scientific">Actomonas aquatica</name>
    <dbReference type="NCBI Taxonomy" id="2866162"/>
    <lineage>
        <taxon>Bacteria</taxon>
        <taxon>Pseudomonadati</taxon>
        <taxon>Verrucomicrobiota</taxon>
        <taxon>Opitutia</taxon>
        <taxon>Opitutales</taxon>
        <taxon>Opitutaceae</taxon>
        <taxon>Actomonas</taxon>
    </lineage>
</organism>
<evidence type="ECO:0000256" key="1">
    <source>
        <dbReference type="ARBA" id="ARBA00022729"/>
    </source>
</evidence>
<feature type="domain" description="Ig-like" evidence="4">
    <location>
        <begin position="1782"/>
        <end position="1860"/>
    </location>
</feature>
<keyword evidence="6" id="KW-1185">Reference proteome</keyword>
<dbReference type="InterPro" id="IPR036278">
    <property type="entry name" value="Sialidase_sf"/>
</dbReference>
<dbReference type="RefSeq" id="WP_221030373.1">
    <property type="nucleotide sequence ID" value="NZ_CP139781.1"/>
</dbReference>
<dbReference type="SMART" id="SM00409">
    <property type="entry name" value="IG"/>
    <property type="match status" value="3"/>
</dbReference>
<reference evidence="5 6" key="1">
    <citation type="submission" date="2021-08" db="EMBL/GenBank/DDBJ databases">
        <authorList>
            <person name="Zhang D."/>
            <person name="Zhang A."/>
            <person name="Wang L."/>
        </authorList>
    </citation>
    <scope>NUCLEOTIDE SEQUENCE [LARGE SCALE GENOMIC DNA]</scope>
    <source>
        <strain evidence="5 6">WL0086</strain>
    </source>
</reference>
<keyword evidence="1" id="KW-0732">Signal</keyword>
<dbReference type="SUPFAM" id="SSF50939">
    <property type="entry name" value="Sialidases"/>
    <property type="match status" value="1"/>
</dbReference>
<evidence type="ECO:0000313" key="5">
    <source>
        <dbReference type="EMBL" id="WRQ87463.1"/>
    </source>
</evidence>
<protein>
    <submittedName>
        <fullName evidence="5">Immunoglobulin domain-containing protein</fullName>
    </submittedName>
</protein>